<gene>
    <name evidence="2" type="ORF">A3A35_00450</name>
</gene>
<sequence>MKFQNLIRRLFKKEPSFRLRRRDALFNPGRDWTAGAGLFFIFTLILLLWAGYLFYEVEQGELFVVKKTTEGAVTQLDQKMLDTVTALYREKAAQFQELKTGRPASYTDPSK</sequence>
<evidence type="ECO:0000256" key="1">
    <source>
        <dbReference type="SAM" id="Phobius"/>
    </source>
</evidence>
<organism evidence="2 3">
    <name type="scientific">Candidatus Kaiserbacteria bacterium RIFCSPLOWO2_01_FULL_51_21</name>
    <dbReference type="NCBI Taxonomy" id="1798508"/>
    <lineage>
        <taxon>Bacteria</taxon>
        <taxon>Candidatus Kaiseribacteriota</taxon>
    </lineage>
</organism>
<evidence type="ECO:0000313" key="3">
    <source>
        <dbReference type="Proteomes" id="UP000179115"/>
    </source>
</evidence>
<feature type="transmembrane region" description="Helical" evidence="1">
    <location>
        <begin position="32"/>
        <end position="55"/>
    </location>
</feature>
<keyword evidence="1" id="KW-0472">Membrane</keyword>
<keyword evidence="1" id="KW-1133">Transmembrane helix</keyword>
<reference evidence="2 3" key="1">
    <citation type="journal article" date="2016" name="Nat. Commun.">
        <title>Thousands of microbial genomes shed light on interconnected biogeochemical processes in an aquifer system.</title>
        <authorList>
            <person name="Anantharaman K."/>
            <person name="Brown C.T."/>
            <person name="Hug L.A."/>
            <person name="Sharon I."/>
            <person name="Castelle C.J."/>
            <person name="Probst A.J."/>
            <person name="Thomas B.C."/>
            <person name="Singh A."/>
            <person name="Wilkins M.J."/>
            <person name="Karaoz U."/>
            <person name="Brodie E.L."/>
            <person name="Williams K.H."/>
            <person name="Hubbard S.S."/>
            <person name="Banfield J.F."/>
        </authorList>
    </citation>
    <scope>NUCLEOTIDE SEQUENCE [LARGE SCALE GENOMIC DNA]</scope>
</reference>
<keyword evidence="1" id="KW-0812">Transmembrane</keyword>
<dbReference type="EMBL" id="MFLV01000011">
    <property type="protein sequence ID" value="OGG71628.1"/>
    <property type="molecule type" value="Genomic_DNA"/>
</dbReference>
<comment type="caution">
    <text evidence="2">The sequence shown here is derived from an EMBL/GenBank/DDBJ whole genome shotgun (WGS) entry which is preliminary data.</text>
</comment>
<dbReference type="STRING" id="1798508.A3A35_00450"/>
<dbReference type="AlphaFoldDB" id="A0A1F6ED83"/>
<protein>
    <submittedName>
        <fullName evidence="2">Uncharacterized protein</fullName>
    </submittedName>
</protein>
<dbReference type="Proteomes" id="UP000179115">
    <property type="component" value="Unassembled WGS sequence"/>
</dbReference>
<evidence type="ECO:0000313" key="2">
    <source>
        <dbReference type="EMBL" id="OGG71628.1"/>
    </source>
</evidence>
<proteinExistence type="predicted"/>
<name>A0A1F6ED83_9BACT</name>
<accession>A0A1F6ED83</accession>